<dbReference type="FunFam" id="1.10.10.60:FF:000010">
    <property type="entry name" value="Transcriptional activator Myb isoform A"/>
    <property type="match status" value="1"/>
</dbReference>
<feature type="domain" description="Myb-like" evidence="7">
    <location>
        <begin position="233"/>
        <end position="279"/>
    </location>
</feature>
<organism evidence="9 10">
    <name type="scientific">Cyclostephanos tholiformis</name>
    <dbReference type="NCBI Taxonomy" id="382380"/>
    <lineage>
        <taxon>Eukaryota</taxon>
        <taxon>Sar</taxon>
        <taxon>Stramenopiles</taxon>
        <taxon>Ochrophyta</taxon>
        <taxon>Bacillariophyta</taxon>
        <taxon>Coscinodiscophyceae</taxon>
        <taxon>Thalassiosirophycidae</taxon>
        <taxon>Stephanodiscales</taxon>
        <taxon>Stephanodiscaceae</taxon>
        <taxon>Cyclostephanos</taxon>
    </lineage>
</organism>
<dbReference type="InterPro" id="IPR001005">
    <property type="entry name" value="SANT/Myb"/>
</dbReference>
<dbReference type="Pfam" id="PF13921">
    <property type="entry name" value="Myb_DNA-bind_6"/>
    <property type="match status" value="1"/>
</dbReference>
<dbReference type="CDD" id="cd00167">
    <property type="entry name" value="SANT"/>
    <property type="match status" value="3"/>
</dbReference>
<dbReference type="Pfam" id="PF00249">
    <property type="entry name" value="Myb_DNA-binding"/>
    <property type="match status" value="1"/>
</dbReference>
<comment type="caution">
    <text evidence="9">The sequence shown here is derived from an EMBL/GenBank/DDBJ whole genome shotgun (WGS) entry which is preliminary data.</text>
</comment>
<feature type="domain" description="Myb-like" evidence="7">
    <location>
        <begin position="307"/>
        <end position="357"/>
    </location>
</feature>
<dbReference type="PROSITE" id="PS51294">
    <property type="entry name" value="HTH_MYB"/>
    <property type="match status" value="3"/>
</dbReference>
<feature type="compositionally biased region" description="Low complexity" evidence="6">
    <location>
        <begin position="26"/>
        <end position="42"/>
    </location>
</feature>
<dbReference type="SUPFAM" id="SSF46689">
    <property type="entry name" value="Homeodomain-like"/>
    <property type="match status" value="2"/>
</dbReference>
<dbReference type="InterPro" id="IPR009057">
    <property type="entry name" value="Homeodomain-like_sf"/>
</dbReference>
<feature type="region of interest" description="Disordered" evidence="6">
    <location>
        <begin position="399"/>
        <end position="471"/>
    </location>
</feature>
<keyword evidence="2" id="KW-0805">Transcription regulation</keyword>
<dbReference type="PANTHER" id="PTHR46621">
    <property type="entry name" value="SNRNA-ACTIVATING PROTEIN COMPLEX SUBUNIT 4"/>
    <property type="match status" value="1"/>
</dbReference>
<evidence type="ECO:0000256" key="6">
    <source>
        <dbReference type="SAM" id="MobiDB-lite"/>
    </source>
</evidence>
<feature type="region of interest" description="Disordered" evidence="6">
    <location>
        <begin position="24"/>
        <end position="46"/>
    </location>
</feature>
<dbReference type="Proteomes" id="UP001530377">
    <property type="component" value="Unassembled WGS sequence"/>
</dbReference>
<dbReference type="SMART" id="SM00717">
    <property type="entry name" value="SANT"/>
    <property type="match status" value="3"/>
</dbReference>
<feature type="domain" description="Myb-like" evidence="7">
    <location>
        <begin position="358"/>
        <end position="408"/>
    </location>
</feature>
<keyword evidence="3" id="KW-0238">DNA-binding</keyword>
<evidence type="ECO:0000256" key="1">
    <source>
        <dbReference type="ARBA" id="ARBA00022737"/>
    </source>
</evidence>
<feature type="region of interest" description="Disordered" evidence="6">
    <location>
        <begin position="135"/>
        <end position="156"/>
    </location>
</feature>
<feature type="domain" description="HTH myb-type" evidence="8">
    <location>
        <begin position="307"/>
        <end position="361"/>
    </location>
</feature>
<feature type="domain" description="HTH myb-type" evidence="8">
    <location>
        <begin position="362"/>
        <end position="412"/>
    </location>
</feature>
<proteinExistence type="predicted"/>
<dbReference type="PROSITE" id="PS50090">
    <property type="entry name" value="MYB_LIKE"/>
    <property type="match status" value="3"/>
</dbReference>
<accession>A0ABD3RUC9</accession>
<gene>
    <name evidence="9" type="ORF">ACHAXA_010750</name>
</gene>
<keyword evidence="1" id="KW-0677">Repeat</keyword>
<dbReference type="InterPro" id="IPR051575">
    <property type="entry name" value="Myb-like_DNA-bd"/>
</dbReference>
<evidence type="ECO:0000256" key="2">
    <source>
        <dbReference type="ARBA" id="ARBA00023015"/>
    </source>
</evidence>
<name>A0ABD3RUC9_9STRA</name>
<evidence type="ECO:0000313" key="10">
    <source>
        <dbReference type="Proteomes" id="UP001530377"/>
    </source>
</evidence>
<evidence type="ECO:0000256" key="4">
    <source>
        <dbReference type="ARBA" id="ARBA00023163"/>
    </source>
</evidence>
<dbReference type="EMBL" id="JALLPB020000182">
    <property type="protein sequence ID" value="KAL3815816.1"/>
    <property type="molecule type" value="Genomic_DNA"/>
</dbReference>
<reference evidence="9 10" key="1">
    <citation type="submission" date="2024-10" db="EMBL/GenBank/DDBJ databases">
        <title>Updated reference genomes for cyclostephanoid diatoms.</title>
        <authorList>
            <person name="Roberts W.R."/>
            <person name="Alverson A.J."/>
        </authorList>
    </citation>
    <scope>NUCLEOTIDE SEQUENCE [LARGE SCALE GENOMIC DNA]</scope>
    <source>
        <strain evidence="9 10">AJA228-03</strain>
    </source>
</reference>
<dbReference type="InterPro" id="IPR017930">
    <property type="entry name" value="Myb_dom"/>
</dbReference>
<evidence type="ECO:0000259" key="8">
    <source>
        <dbReference type="PROSITE" id="PS51294"/>
    </source>
</evidence>
<dbReference type="Gene3D" id="1.10.10.60">
    <property type="entry name" value="Homeodomain-like"/>
    <property type="match status" value="3"/>
</dbReference>
<feature type="compositionally biased region" description="Basic and acidic residues" evidence="6">
    <location>
        <begin position="419"/>
        <end position="432"/>
    </location>
</feature>
<dbReference type="AlphaFoldDB" id="A0ABD3RUC9"/>
<evidence type="ECO:0000256" key="3">
    <source>
        <dbReference type="ARBA" id="ARBA00023125"/>
    </source>
</evidence>
<dbReference type="PANTHER" id="PTHR46621:SF1">
    <property type="entry name" value="SNRNA-ACTIVATING PROTEIN COMPLEX SUBUNIT 4"/>
    <property type="match status" value="1"/>
</dbReference>
<keyword evidence="4" id="KW-0804">Transcription</keyword>
<evidence type="ECO:0000259" key="7">
    <source>
        <dbReference type="PROSITE" id="PS50090"/>
    </source>
</evidence>
<sequence length="471" mass="52647">MSNIYNYCNEKPYDNEDCSDFMDHQTSLSSGASDGSDSFSTSELPKKKLKVEDVSSNPNAECFASMADDPNLIALGSMAMGNLHHQNFNNAFGSGLVQPINFLGTSPGFHTMGQPQISHYMYGYGPAFAAMHHATASGSEAGTPGDRSHDDGEGGHRCTRPMSGMTPLVFAGMPTSFQAARCPMGYEGNFHPVMQVVSTDSQADDENGTMARVRMVPMGNVVVPLQQPKKWVRWSDHEDQVLSRAVGQYGENNFRHISEQIFQGSRTEVQCKNRWKKVSSIDARNSRGHVRGDFTRTMDVPTMQALQPGLVKGRWTKEEDDIITASVSSGNDKWSEIAKRLPGRIGEQIKERWINVLDPDVKKGIWTDAEMKILRDSQKELGNKWSEIAKRISGRNENSVKNRWYNQKTSDKRAHKKRREESAGNSESERDITPQNHMAGQMMQLRQSEDYEGGSDEDEDDSYIFGQHDSV</sequence>
<evidence type="ECO:0000256" key="5">
    <source>
        <dbReference type="ARBA" id="ARBA00023242"/>
    </source>
</evidence>
<evidence type="ECO:0000313" key="9">
    <source>
        <dbReference type="EMBL" id="KAL3815816.1"/>
    </source>
</evidence>
<feature type="compositionally biased region" description="Polar residues" evidence="6">
    <location>
        <begin position="399"/>
        <end position="408"/>
    </location>
</feature>
<protein>
    <submittedName>
        <fullName evidence="9">Uncharacterized protein</fullName>
    </submittedName>
</protein>
<feature type="compositionally biased region" description="Basic and acidic residues" evidence="6">
    <location>
        <begin position="146"/>
        <end position="156"/>
    </location>
</feature>
<keyword evidence="5" id="KW-0539">Nucleus</keyword>
<dbReference type="GO" id="GO:0003677">
    <property type="term" value="F:DNA binding"/>
    <property type="evidence" value="ECO:0007669"/>
    <property type="project" value="UniProtKB-KW"/>
</dbReference>
<keyword evidence="10" id="KW-1185">Reference proteome</keyword>
<feature type="compositionally biased region" description="Acidic residues" evidence="6">
    <location>
        <begin position="450"/>
        <end position="462"/>
    </location>
</feature>
<feature type="domain" description="HTH myb-type" evidence="8">
    <location>
        <begin position="226"/>
        <end position="283"/>
    </location>
</feature>